<feature type="domain" description="Peptidase S11 D-alanyl-D-alanine carboxypeptidase A N-terminal" evidence="10">
    <location>
        <begin position="35"/>
        <end position="258"/>
    </location>
</feature>
<evidence type="ECO:0000256" key="8">
    <source>
        <dbReference type="PIRSR" id="PIRSR618044-2"/>
    </source>
</evidence>
<feature type="active site" evidence="7">
    <location>
        <position position="122"/>
    </location>
</feature>
<dbReference type="InterPro" id="IPR018044">
    <property type="entry name" value="Peptidase_S11"/>
</dbReference>
<comment type="similarity">
    <text evidence="1 9">Belongs to the peptidase S11 family.</text>
</comment>
<keyword evidence="3" id="KW-0378">Hydrolase</keyword>
<keyword evidence="5" id="KW-0573">Peptidoglycan synthesis</keyword>
<dbReference type="PANTHER" id="PTHR21581:SF33">
    <property type="entry name" value="D-ALANYL-D-ALANINE CARBOXYPEPTIDASE DACB"/>
    <property type="match status" value="1"/>
</dbReference>
<dbReference type="GO" id="GO:0006508">
    <property type="term" value="P:proteolysis"/>
    <property type="evidence" value="ECO:0007669"/>
    <property type="project" value="InterPro"/>
</dbReference>
<dbReference type="InterPro" id="IPR012338">
    <property type="entry name" value="Beta-lactam/transpept-like"/>
</dbReference>
<name>A0A154BMA2_ANASB</name>
<protein>
    <submittedName>
        <fullName evidence="11">D-alanyl-D-alanine carboxypeptidase</fullName>
    </submittedName>
</protein>
<dbReference type="PANTHER" id="PTHR21581">
    <property type="entry name" value="D-ALANYL-D-ALANINE CARBOXYPEPTIDASE"/>
    <property type="match status" value="1"/>
</dbReference>
<evidence type="ECO:0000256" key="5">
    <source>
        <dbReference type="ARBA" id="ARBA00022984"/>
    </source>
</evidence>
<proteinExistence type="inferred from homology"/>
<keyword evidence="11" id="KW-0121">Carboxypeptidase</keyword>
<dbReference type="InterPro" id="IPR001967">
    <property type="entry name" value="Peptidase_S11_N"/>
</dbReference>
<evidence type="ECO:0000256" key="4">
    <source>
        <dbReference type="ARBA" id="ARBA00022960"/>
    </source>
</evidence>
<evidence type="ECO:0000313" key="11">
    <source>
        <dbReference type="EMBL" id="KYZ74980.1"/>
    </source>
</evidence>
<keyword evidence="2" id="KW-0732">Signal</keyword>
<comment type="caution">
    <text evidence="11">The sequence shown here is derived from an EMBL/GenBank/DDBJ whole genome shotgun (WGS) entry which is preliminary data.</text>
</comment>
<keyword evidence="11" id="KW-0645">Protease</keyword>
<dbReference type="GO" id="GO:0009002">
    <property type="term" value="F:serine-type D-Ala-D-Ala carboxypeptidase activity"/>
    <property type="evidence" value="ECO:0007669"/>
    <property type="project" value="InterPro"/>
</dbReference>
<feature type="binding site" evidence="8">
    <location>
        <position position="228"/>
    </location>
    <ligand>
        <name>substrate</name>
    </ligand>
</feature>
<dbReference type="EMBL" id="LSGP01000026">
    <property type="protein sequence ID" value="KYZ74980.1"/>
    <property type="molecule type" value="Genomic_DNA"/>
</dbReference>
<dbReference type="PRINTS" id="PR00725">
    <property type="entry name" value="DADACBPTASE1"/>
</dbReference>
<keyword evidence="12" id="KW-1185">Reference proteome</keyword>
<evidence type="ECO:0000259" key="10">
    <source>
        <dbReference type="Pfam" id="PF00768"/>
    </source>
</evidence>
<evidence type="ECO:0000256" key="1">
    <source>
        <dbReference type="ARBA" id="ARBA00007164"/>
    </source>
</evidence>
<evidence type="ECO:0000256" key="9">
    <source>
        <dbReference type="RuleBase" id="RU004016"/>
    </source>
</evidence>
<accession>A0A154BMA2</accession>
<evidence type="ECO:0000256" key="2">
    <source>
        <dbReference type="ARBA" id="ARBA00022729"/>
    </source>
</evidence>
<feature type="active site" description="Proton acceptor" evidence="7">
    <location>
        <position position="70"/>
    </location>
</feature>
<organism evidence="11 12">
    <name type="scientific">Anaerosporomusa subterranea</name>
    <dbReference type="NCBI Taxonomy" id="1794912"/>
    <lineage>
        <taxon>Bacteria</taxon>
        <taxon>Bacillati</taxon>
        <taxon>Bacillota</taxon>
        <taxon>Negativicutes</taxon>
        <taxon>Acetonemataceae</taxon>
        <taxon>Anaerosporomusa</taxon>
    </lineage>
</organism>
<feature type="active site" description="Proton acceptor" evidence="7">
    <location>
        <position position="67"/>
    </location>
</feature>
<evidence type="ECO:0000256" key="6">
    <source>
        <dbReference type="ARBA" id="ARBA00023316"/>
    </source>
</evidence>
<gene>
    <name evidence="11" type="ORF">AXX12_15485</name>
</gene>
<dbReference type="OrthoDB" id="9791132at2"/>
<keyword evidence="4" id="KW-0133">Cell shape</keyword>
<reference evidence="11 12" key="1">
    <citation type="submission" date="2016-02" db="EMBL/GenBank/DDBJ databases">
        <title>Anaerosporomusa subterraneum gen. nov., sp. nov., a spore-forming obligate anaerobe isolated from saprolite.</title>
        <authorList>
            <person name="Choi J.K."/>
            <person name="Shah M."/>
            <person name="Yee N."/>
        </authorList>
    </citation>
    <scope>NUCLEOTIDE SEQUENCE [LARGE SCALE GENOMIC DNA]</scope>
    <source>
        <strain evidence="11 12">RU4</strain>
    </source>
</reference>
<evidence type="ECO:0000256" key="3">
    <source>
        <dbReference type="ARBA" id="ARBA00022801"/>
    </source>
</evidence>
<dbReference type="SUPFAM" id="SSF56601">
    <property type="entry name" value="beta-lactamase/transpeptidase-like"/>
    <property type="match status" value="1"/>
</dbReference>
<dbReference type="AlphaFoldDB" id="A0A154BMA2"/>
<dbReference type="Pfam" id="PF00768">
    <property type="entry name" value="Peptidase_S11"/>
    <property type="match status" value="1"/>
</dbReference>
<dbReference type="GO" id="GO:0008360">
    <property type="term" value="P:regulation of cell shape"/>
    <property type="evidence" value="ECO:0007669"/>
    <property type="project" value="UniProtKB-KW"/>
</dbReference>
<dbReference type="STRING" id="1794912.AXX12_15485"/>
<evidence type="ECO:0000256" key="7">
    <source>
        <dbReference type="PIRSR" id="PIRSR618044-1"/>
    </source>
</evidence>
<dbReference type="GO" id="GO:0009252">
    <property type="term" value="P:peptidoglycan biosynthetic process"/>
    <property type="evidence" value="ECO:0007669"/>
    <property type="project" value="UniProtKB-KW"/>
</dbReference>
<sequence length="278" mass="30074">MHKVKYKSLGCKSIVLAFFYLLLLPTLSEAVYLIPPPIEAEAAIIMDAGTKTVLYEKEPDKRMFPASTTKIMTFMLAQKLGSLDSTVTVSSKAAGCEGSSLELSKGDQINLRGLLYGLMLVSGNDAAEAVAEHIGGSIPQFVRQMNDEAALIGARNTRFVNPHGLPDPGHYTTAYDLALITAQALRNPEFSKVSSTKSTTITFINGKTRRLDNTNKLLGAYRGINGGKTGYTEAAGDCLVVTAKRGEVQLIVVVLNDDERWADARSLLDFGFAHRGIQ</sequence>
<dbReference type="GO" id="GO:0071555">
    <property type="term" value="P:cell wall organization"/>
    <property type="evidence" value="ECO:0007669"/>
    <property type="project" value="UniProtKB-KW"/>
</dbReference>
<dbReference type="Gene3D" id="3.40.710.10">
    <property type="entry name" value="DD-peptidase/beta-lactamase superfamily"/>
    <property type="match status" value="1"/>
</dbReference>
<evidence type="ECO:0000313" key="12">
    <source>
        <dbReference type="Proteomes" id="UP000076268"/>
    </source>
</evidence>
<keyword evidence="6" id="KW-0961">Cell wall biogenesis/degradation</keyword>
<dbReference type="Proteomes" id="UP000076268">
    <property type="component" value="Unassembled WGS sequence"/>
</dbReference>